<dbReference type="EMBL" id="HE797544">
    <property type="protein sequence ID" value="CCM06876.1"/>
    <property type="molecule type" value="Genomic_DNA"/>
</dbReference>
<keyword evidence="3" id="KW-1185">Reference proteome</keyword>
<gene>
    <name evidence="2" type="ORF">FIBRA_09184</name>
</gene>
<evidence type="ECO:0000313" key="2">
    <source>
        <dbReference type="EMBL" id="CCM06876.1"/>
    </source>
</evidence>
<protein>
    <submittedName>
        <fullName evidence="2">Uncharacterized protein</fullName>
    </submittedName>
</protein>
<proteinExistence type="predicted"/>
<reference evidence="2 3" key="1">
    <citation type="journal article" date="2012" name="Appl. Environ. Microbiol.">
        <title>Short-read sequencing for genomic analysis of the brown rot fungus Fibroporia radiculosa.</title>
        <authorList>
            <person name="Tang J.D."/>
            <person name="Perkins A.D."/>
            <person name="Sonstegard T.S."/>
            <person name="Schroeder S.G."/>
            <person name="Burgess S.C."/>
            <person name="Diehl S.V."/>
        </authorList>
    </citation>
    <scope>NUCLEOTIDE SEQUENCE [LARGE SCALE GENOMIC DNA]</scope>
    <source>
        <strain evidence="2 3">TFFH 294</strain>
    </source>
</reference>
<sequence>MCLNRKRDETLPNSTANLIPIRSKDDLHSVVPPLVENPSSTPSYLTLTVVSSSRSIVVPTPHTSPLQLATKPLPAELASSSPTVRPSFLSGIFNSPKLINPPVPTEQYPVPVQTEPKPELPRSPVNLDLEEDPANRHPNNPDDSKPKPSDQEDEDDMADNNNGAVNKPNQFEGDKGKSKEFLNELYMYLLRDLTTEDQEFNC</sequence>
<dbReference type="GeneID" id="24101776"/>
<evidence type="ECO:0000313" key="3">
    <source>
        <dbReference type="Proteomes" id="UP000006352"/>
    </source>
</evidence>
<feature type="region of interest" description="Disordered" evidence="1">
    <location>
        <begin position="96"/>
        <end position="177"/>
    </location>
</feature>
<feature type="compositionally biased region" description="Polar residues" evidence="1">
    <location>
        <begin position="159"/>
        <end position="169"/>
    </location>
</feature>
<dbReference type="Proteomes" id="UP000006352">
    <property type="component" value="Unassembled WGS sequence"/>
</dbReference>
<dbReference type="RefSeq" id="XP_012176897.1">
    <property type="nucleotide sequence ID" value="XM_012321507.1"/>
</dbReference>
<dbReference type="HOGENOM" id="CLU_1428004_0_0_1"/>
<evidence type="ECO:0000256" key="1">
    <source>
        <dbReference type="SAM" id="MobiDB-lite"/>
    </source>
</evidence>
<dbReference type="AlphaFoldDB" id="J7SC45"/>
<accession>J7SC45</accession>
<organism evidence="2 3">
    <name type="scientific">Fibroporia radiculosa</name>
    <dbReference type="NCBI Taxonomy" id="599839"/>
    <lineage>
        <taxon>Eukaryota</taxon>
        <taxon>Fungi</taxon>
        <taxon>Dikarya</taxon>
        <taxon>Basidiomycota</taxon>
        <taxon>Agaricomycotina</taxon>
        <taxon>Agaricomycetes</taxon>
        <taxon>Polyporales</taxon>
        <taxon>Fibroporiaceae</taxon>
        <taxon>Fibroporia</taxon>
    </lineage>
</organism>
<dbReference type="InParanoid" id="J7SC45"/>
<name>J7SC45_9APHY</name>
<feature type="compositionally biased region" description="Basic and acidic residues" evidence="1">
    <location>
        <begin position="133"/>
        <end position="150"/>
    </location>
</feature>
<dbReference type="OrthoDB" id="2728997at2759"/>